<dbReference type="CDD" id="cd00090">
    <property type="entry name" value="HTH_ARSR"/>
    <property type="match status" value="1"/>
</dbReference>
<evidence type="ECO:0000313" key="5">
    <source>
        <dbReference type="EMBL" id="MBA8923666.1"/>
    </source>
</evidence>
<gene>
    <name evidence="5" type="ORF">BC739_000863</name>
</gene>
<keyword evidence="2" id="KW-0238">DNA-binding</keyword>
<dbReference type="PRINTS" id="PR00778">
    <property type="entry name" value="HTHARSR"/>
</dbReference>
<feature type="domain" description="HTH arsR-type" evidence="4">
    <location>
        <begin position="1"/>
        <end position="94"/>
    </location>
</feature>
<keyword evidence="1" id="KW-0805">Transcription regulation</keyword>
<keyword evidence="6" id="KW-1185">Reference proteome</keyword>
<proteinExistence type="predicted"/>
<dbReference type="PANTHER" id="PTHR43132">
    <property type="entry name" value="ARSENICAL RESISTANCE OPERON REPRESSOR ARSR-RELATED"/>
    <property type="match status" value="1"/>
</dbReference>
<organism evidence="5 6">
    <name type="scientific">Kutzneria viridogrisea</name>
    <dbReference type="NCBI Taxonomy" id="47990"/>
    <lineage>
        <taxon>Bacteria</taxon>
        <taxon>Bacillati</taxon>
        <taxon>Actinomycetota</taxon>
        <taxon>Actinomycetes</taxon>
        <taxon>Pseudonocardiales</taxon>
        <taxon>Pseudonocardiaceae</taxon>
        <taxon>Kutzneria</taxon>
    </lineage>
</organism>
<protein>
    <submittedName>
        <fullName evidence="5">ArsR family transcriptional regulator</fullName>
    </submittedName>
</protein>
<reference evidence="5 6" key="1">
    <citation type="submission" date="2020-08" db="EMBL/GenBank/DDBJ databases">
        <title>Genomic Encyclopedia of Archaeal and Bacterial Type Strains, Phase II (KMG-II): from individual species to whole genera.</title>
        <authorList>
            <person name="Goeker M."/>
        </authorList>
    </citation>
    <scope>NUCLEOTIDE SEQUENCE [LARGE SCALE GENOMIC DNA]</scope>
    <source>
        <strain evidence="5 6">DSM 43850</strain>
    </source>
</reference>
<accession>A0ABR6B9W6</accession>
<dbReference type="PROSITE" id="PS50987">
    <property type="entry name" value="HTH_ARSR_2"/>
    <property type="match status" value="1"/>
</dbReference>
<evidence type="ECO:0000259" key="4">
    <source>
        <dbReference type="PROSITE" id="PS50987"/>
    </source>
</evidence>
<dbReference type="InterPro" id="IPR036388">
    <property type="entry name" value="WH-like_DNA-bd_sf"/>
</dbReference>
<dbReference type="RefSeq" id="WP_030109113.1">
    <property type="nucleotide sequence ID" value="NZ_BAAABQ010000062.1"/>
</dbReference>
<dbReference type="NCBIfam" id="NF033788">
    <property type="entry name" value="HTH_metalloreg"/>
    <property type="match status" value="1"/>
</dbReference>
<dbReference type="InterPro" id="IPR051011">
    <property type="entry name" value="Metal_resp_trans_reg"/>
</dbReference>
<dbReference type="Pfam" id="PF01022">
    <property type="entry name" value="HTH_5"/>
    <property type="match status" value="1"/>
</dbReference>
<name>A0ABR6B9W6_9PSEU</name>
<evidence type="ECO:0000256" key="1">
    <source>
        <dbReference type="ARBA" id="ARBA00023015"/>
    </source>
</evidence>
<keyword evidence="3" id="KW-0804">Transcription</keyword>
<dbReference type="SUPFAM" id="SSF46785">
    <property type="entry name" value="Winged helix' DNA-binding domain"/>
    <property type="match status" value="1"/>
</dbReference>
<sequence>MVPLYQAKTELFRALGNPVRIRVLELLYDSPKPVHRLLAEIPIEGSRLSQQLGILRGAGLVTARRDGNTVEYALSTGEVAELMATARRILAHLATGQEELLAELRVERAS</sequence>
<dbReference type="Proteomes" id="UP000517916">
    <property type="component" value="Unassembled WGS sequence"/>
</dbReference>
<dbReference type="InterPro" id="IPR036390">
    <property type="entry name" value="WH_DNA-bd_sf"/>
</dbReference>
<dbReference type="InterPro" id="IPR011991">
    <property type="entry name" value="ArsR-like_HTH"/>
</dbReference>
<evidence type="ECO:0000256" key="3">
    <source>
        <dbReference type="ARBA" id="ARBA00023163"/>
    </source>
</evidence>
<dbReference type="SMART" id="SM00418">
    <property type="entry name" value="HTH_ARSR"/>
    <property type="match status" value="1"/>
</dbReference>
<dbReference type="InterPro" id="IPR001845">
    <property type="entry name" value="HTH_ArsR_DNA-bd_dom"/>
</dbReference>
<dbReference type="EMBL" id="JACJID010000001">
    <property type="protein sequence ID" value="MBA8923666.1"/>
    <property type="molecule type" value="Genomic_DNA"/>
</dbReference>
<evidence type="ECO:0000256" key="2">
    <source>
        <dbReference type="ARBA" id="ARBA00023125"/>
    </source>
</evidence>
<comment type="caution">
    <text evidence="5">The sequence shown here is derived from an EMBL/GenBank/DDBJ whole genome shotgun (WGS) entry which is preliminary data.</text>
</comment>
<dbReference type="PANTHER" id="PTHR43132:SF2">
    <property type="entry name" value="ARSENICAL RESISTANCE OPERON REPRESSOR ARSR-RELATED"/>
    <property type="match status" value="1"/>
</dbReference>
<dbReference type="Gene3D" id="1.10.10.10">
    <property type="entry name" value="Winged helix-like DNA-binding domain superfamily/Winged helix DNA-binding domain"/>
    <property type="match status" value="1"/>
</dbReference>
<evidence type="ECO:0000313" key="6">
    <source>
        <dbReference type="Proteomes" id="UP000517916"/>
    </source>
</evidence>